<dbReference type="CDD" id="cd07216">
    <property type="entry name" value="Pat17_PNPLA8_PNPLA9_like3"/>
    <property type="match status" value="1"/>
</dbReference>
<feature type="short sequence motif" description="GXGXXG" evidence="4">
    <location>
        <begin position="21"/>
        <end position="26"/>
    </location>
</feature>
<dbReference type="SUPFAM" id="SSF52151">
    <property type="entry name" value="FabD/lysophospholipase-like"/>
    <property type="match status" value="2"/>
</dbReference>
<dbReference type="Gene3D" id="3.40.1090.10">
    <property type="entry name" value="Cytosolic phospholipase A2 catalytic domain"/>
    <property type="match status" value="1"/>
</dbReference>
<dbReference type="GO" id="GO:0016020">
    <property type="term" value="C:membrane"/>
    <property type="evidence" value="ECO:0007669"/>
    <property type="project" value="TreeGrafter"/>
</dbReference>
<dbReference type="PROSITE" id="PS51635">
    <property type="entry name" value="PNPLA"/>
    <property type="match status" value="1"/>
</dbReference>
<accession>A0A6A6HHJ4</accession>
<evidence type="ECO:0000313" key="8">
    <source>
        <dbReference type="Proteomes" id="UP000800092"/>
    </source>
</evidence>
<feature type="active site" description="Nucleophile" evidence="4">
    <location>
        <position position="71"/>
    </location>
</feature>
<keyword evidence="2 4" id="KW-0442">Lipid degradation</keyword>
<keyword evidence="3 4" id="KW-0443">Lipid metabolism</keyword>
<gene>
    <name evidence="7" type="ORF">EV356DRAFT_442020</name>
</gene>
<evidence type="ECO:0000256" key="1">
    <source>
        <dbReference type="ARBA" id="ARBA00022801"/>
    </source>
</evidence>
<feature type="compositionally biased region" description="Basic and acidic residues" evidence="5">
    <location>
        <begin position="195"/>
        <end position="216"/>
    </location>
</feature>
<evidence type="ECO:0000259" key="6">
    <source>
        <dbReference type="PROSITE" id="PS51635"/>
    </source>
</evidence>
<feature type="domain" description="PNPLA" evidence="6">
    <location>
        <begin position="17"/>
        <end position="322"/>
    </location>
</feature>
<proteinExistence type="predicted"/>
<feature type="non-terminal residue" evidence="7">
    <location>
        <position position="474"/>
    </location>
</feature>
<feature type="short sequence motif" description="DGA/G" evidence="4">
    <location>
        <begin position="309"/>
        <end position="311"/>
    </location>
</feature>
<keyword evidence="8" id="KW-1185">Reference proteome</keyword>
<feature type="region of interest" description="Disordered" evidence="5">
    <location>
        <begin position="179"/>
        <end position="233"/>
    </location>
</feature>
<name>A0A6A6HHJ4_VIRVR</name>
<dbReference type="GO" id="GO:0019369">
    <property type="term" value="P:arachidonate metabolic process"/>
    <property type="evidence" value="ECO:0007669"/>
    <property type="project" value="TreeGrafter"/>
</dbReference>
<feature type="compositionally biased region" description="Polar residues" evidence="5">
    <location>
        <begin position="184"/>
        <end position="194"/>
    </location>
</feature>
<dbReference type="GO" id="GO:0016042">
    <property type="term" value="P:lipid catabolic process"/>
    <property type="evidence" value="ECO:0007669"/>
    <property type="project" value="UniProtKB-UniRule"/>
</dbReference>
<dbReference type="GO" id="GO:0046486">
    <property type="term" value="P:glycerolipid metabolic process"/>
    <property type="evidence" value="ECO:0007669"/>
    <property type="project" value="UniProtKB-ARBA"/>
</dbReference>
<sequence>MAARADERNPNAPLRLLSLDGGGVRGLSSLMVLDDLMENIAQEEKRLGLRRRNDNTRLKPCDYFDLIGGTSTGGIIAILLGRLRLNCRQCIDIYSELAEEIFKNDRVMKIFGTKIPLSSNRFSGVVLEKAIKKALVKLGYKEDELMWDATLFEQVDEPEAEMPDDSIWANFKQPNVSEDAVPSLTESPIQVRSRNTTESRDDPKNKSALIRRDTQSSRRSVKISQKAPERKPTFRLHRTGSVHQKPGQRGCRAFVVSTLKNALGAPRIFSTYDANDHTTKIWEALRATSAAPTFFEEISFGKPQMTYLDGGVGFNNPCAEVDYAAKSLWEGRPIGCIVSVGTGLQTIPSVKKANTWLPFGLGTDIALAGALASMATGTARVDNEMQRMYYHSGTKYHRFDVDGGIANISMEEFMREDEMGALTEQYMRDPQQVRRARHLGELMVRLSALPPHFEITVNQFRIGVAGRGVIEGAF</sequence>
<dbReference type="Pfam" id="PF01734">
    <property type="entry name" value="Patatin"/>
    <property type="match status" value="1"/>
</dbReference>
<evidence type="ECO:0000256" key="4">
    <source>
        <dbReference type="PROSITE-ProRule" id="PRU01161"/>
    </source>
</evidence>
<dbReference type="OrthoDB" id="1658288at2759"/>
<dbReference type="EMBL" id="ML991780">
    <property type="protein sequence ID" value="KAF2237517.1"/>
    <property type="molecule type" value="Genomic_DNA"/>
</dbReference>
<evidence type="ECO:0000256" key="3">
    <source>
        <dbReference type="ARBA" id="ARBA00023098"/>
    </source>
</evidence>
<evidence type="ECO:0000313" key="7">
    <source>
        <dbReference type="EMBL" id="KAF2237517.1"/>
    </source>
</evidence>
<dbReference type="InterPro" id="IPR002641">
    <property type="entry name" value="PNPLA_dom"/>
</dbReference>
<feature type="active site" description="Proton acceptor" evidence="4">
    <location>
        <position position="309"/>
    </location>
</feature>
<evidence type="ECO:0000256" key="2">
    <source>
        <dbReference type="ARBA" id="ARBA00022963"/>
    </source>
</evidence>
<feature type="short sequence motif" description="GXSXG" evidence="4">
    <location>
        <begin position="69"/>
        <end position="73"/>
    </location>
</feature>
<reference evidence="7" key="1">
    <citation type="journal article" date="2020" name="Stud. Mycol.">
        <title>101 Dothideomycetes genomes: a test case for predicting lifestyles and emergence of pathogens.</title>
        <authorList>
            <person name="Haridas S."/>
            <person name="Albert R."/>
            <person name="Binder M."/>
            <person name="Bloem J."/>
            <person name="Labutti K."/>
            <person name="Salamov A."/>
            <person name="Andreopoulos B."/>
            <person name="Baker S."/>
            <person name="Barry K."/>
            <person name="Bills G."/>
            <person name="Bluhm B."/>
            <person name="Cannon C."/>
            <person name="Castanera R."/>
            <person name="Culley D."/>
            <person name="Daum C."/>
            <person name="Ezra D."/>
            <person name="Gonzalez J."/>
            <person name="Henrissat B."/>
            <person name="Kuo A."/>
            <person name="Liang C."/>
            <person name="Lipzen A."/>
            <person name="Lutzoni F."/>
            <person name="Magnuson J."/>
            <person name="Mondo S."/>
            <person name="Nolan M."/>
            <person name="Ohm R."/>
            <person name="Pangilinan J."/>
            <person name="Park H.-J."/>
            <person name="Ramirez L."/>
            <person name="Alfaro M."/>
            <person name="Sun H."/>
            <person name="Tritt A."/>
            <person name="Yoshinaga Y."/>
            <person name="Zwiers L.-H."/>
            <person name="Turgeon B."/>
            <person name="Goodwin S."/>
            <person name="Spatafora J."/>
            <person name="Crous P."/>
            <person name="Grigoriev I."/>
        </authorList>
    </citation>
    <scope>NUCLEOTIDE SEQUENCE</scope>
    <source>
        <strain evidence="7">Tuck. ex Michener</strain>
    </source>
</reference>
<organism evidence="7 8">
    <name type="scientific">Viridothelium virens</name>
    <name type="common">Speckled blister lichen</name>
    <name type="synonym">Trypethelium virens</name>
    <dbReference type="NCBI Taxonomy" id="1048519"/>
    <lineage>
        <taxon>Eukaryota</taxon>
        <taxon>Fungi</taxon>
        <taxon>Dikarya</taxon>
        <taxon>Ascomycota</taxon>
        <taxon>Pezizomycotina</taxon>
        <taxon>Dothideomycetes</taxon>
        <taxon>Dothideomycetes incertae sedis</taxon>
        <taxon>Trypetheliales</taxon>
        <taxon>Trypetheliaceae</taxon>
        <taxon>Viridothelium</taxon>
    </lineage>
</organism>
<dbReference type="InterPro" id="IPR016035">
    <property type="entry name" value="Acyl_Trfase/lysoPLipase"/>
</dbReference>
<keyword evidence="1 4" id="KW-0378">Hydrolase</keyword>
<evidence type="ECO:0000256" key="5">
    <source>
        <dbReference type="SAM" id="MobiDB-lite"/>
    </source>
</evidence>
<dbReference type="Proteomes" id="UP000800092">
    <property type="component" value="Unassembled WGS sequence"/>
</dbReference>
<protein>
    <submittedName>
        <fullName evidence="7">FabD/lysophospholipase-like protein</fullName>
    </submittedName>
</protein>
<dbReference type="PANTHER" id="PTHR24185">
    <property type="entry name" value="CALCIUM-INDEPENDENT PHOSPHOLIPASE A2-GAMMA"/>
    <property type="match status" value="1"/>
</dbReference>
<dbReference type="AlphaFoldDB" id="A0A6A6HHJ4"/>
<dbReference type="PANTHER" id="PTHR24185:SF1">
    <property type="entry name" value="CALCIUM-INDEPENDENT PHOSPHOLIPASE A2-GAMMA"/>
    <property type="match status" value="1"/>
</dbReference>
<dbReference type="GO" id="GO:0047499">
    <property type="term" value="F:calcium-independent phospholipase A2 activity"/>
    <property type="evidence" value="ECO:0007669"/>
    <property type="project" value="TreeGrafter"/>
</dbReference>